<evidence type="ECO:0000256" key="2">
    <source>
        <dbReference type="PIRSR" id="PIRSR033579-3"/>
    </source>
</evidence>
<evidence type="ECO:0000313" key="3">
    <source>
        <dbReference type="EMBL" id="PCI24929.1"/>
    </source>
</evidence>
<sequence>MSCPTATKKQTNKKAIVLAHFGTTVLSALKSLDATKEAIREAFPETPIAISFTSNIIRGIWARRRVEAQLWLDQGVPQEFLYARSILGVIGDLQDQGFRSIIVQPTHIAHGEQYEDLRSYIEGLQSIQTIKKRWMPFEKIVCSRPTLGTHGVEFNYHSDIEEVVSALSADIELARKHQADLVYAGHGNEYFSTGVYQETQQEFRRQYPDVKTFIGLVEGYPSREDLLVDLHREGKKNIILKPFMLTAGDHACNDIGGDEEDSWKNRLTEQGFNVMTVLEGLGSNPDFSRLYAKRIHQTAELHGINLQDQES</sequence>
<evidence type="ECO:0000313" key="4">
    <source>
        <dbReference type="Proteomes" id="UP000218113"/>
    </source>
</evidence>
<dbReference type="CDD" id="cd03413">
    <property type="entry name" value="CbiK_C"/>
    <property type="match status" value="1"/>
</dbReference>
<feature type="binding site" evidence="2">
    <location>
        <position position="186"/>
    </location>
    <ligand>
        <name>Co(2+)</name>
        <dbReference type="ChEBI" id="CHEBI:48828"/>
    </ligand>
</feature>
<dbReference type="GO" id="GO:0016852">
    <property type="term" value="F:sirohydrochlorin cobaltochelatase activity"/>
    <property type="evidence" value="ECO:0007669"/>
    <property type="project" value="InterPro"/>
</dbReference>
<dbReference type="GO" id="GO:0019251">
    <property type="term" value="P:anaerobic cobalamin biosynthetic process"/>
    <property type="evidence" value="ECO:0007669"/>
    <property type="project" value="InterPro"/>
</dbReference>
<keyword evidence="2" id="KW-0170">Cobalt</keyword>
<dbReference type="GO" id="GO:0046872">
    <property type="term" value="F:metal ion binding"/>
    <property type="evidence" value="ECO:0007669"/>
    <property type="project" value="UniProtKB-KW"/>
</dbReference>
<feature type="active site" description="Proton acceptor" evidence="1">
    <location>
        <position position="186"/>
    </location>
</feature>
<dbReference type="AlphaFoldDB" id="A0A2A4SV36"/>
<proteinExistence type="predicted"/>
<feature type="binding site" evidence="2">
    <location>
        <position position="250"/>
    </location>
    <ligand>
        <name>Co(2+)</name>
        <dbReference type="ChEBI" id="CHEBI:48828"/>
    </ligand>
</feature>
<dbReference type="SUPFAM" id="SSF53800">
    <property type="entry name" value="Chelatase"/>
    <property type="match status" value="1"/>
</dbReference>
<protein>
    <submittedName>
        <fullName evidence="3">Sirohydrochlorin cobaltochelatase</fullName>
    </submittedName>
</protein>
<dbReference type="InterPro" id="IPR010388">
    <property type="entry name" value="Anaerobic_Co-chelatase"/>
</dbReference>
<reference evidence="4" key="1">
    <citation type="submission" date="2017-08" db="EMBL/GenBank/DDBJ databases">
        <title>A dynamic microbial community with high functional redundancy inhabits the cold, oxic subseafloor aquifer.</title>
        <authorList>
            <person name="Tully B.J."/>
            <person name="Wheat C.G."/>
            <person name="Glazer B.T."/>
            <person name="Huber J.A."/>
        </authorList>
    </citation>
    <scope>NUCLEOTIDE SEQUENCE [LARGE SCALE GENOMIC DNA]</scope>
</reference>
<comment type="caution">
    <text evidence="3">The sequence shown here is derived from an EMBL/GenBank/DDBJ whole genome shotgun (WGS) entry which is preliminary data.</text>
</comment>
<name>A0A2A4SV36_9DELT</name>
<dbReference type="PIRSF" id="PIRSF033579">
    <property type="entry name" value="Anaer_Co_chel"/>
    <property type="match status" value="1"/>
</dbReference>
<dbReference type="EMBL" id="NVSR01000118">
    <property type="protein sequence ID" value="PCI24929.1"/>
    <property type="molecule type" value="Genomic_DNA"/>
</dbReference>
<dbReference type="Pfam" id="PF06180">
    <property type="entry name" value="CbiK"/>
    <property type="match status" value="1"/>
</dbReference>
<accession>A0A2A4SV36</accession>
<keyword evidence="2" id="KW-0479">Metal-binding</keyword>
<dbReference type="Proteomes" id="UP000218113">
    <property type="component" value="Unassembled WGS sequence"/>
</dbReference>
<dbReference type="Gene3D" id="3.40.50.1400">
    <property type="match status" value="2"/>
</dbReference>
<gene>
    <name evidence="3" type="ORF">COB67_11250</name>
</gene>
<feature type="binding site" evidence="2">
    <location>
        <position position="218"/>
    </location>
    <ligand>
        <name>Co(2+)</name>
        <dbReference type="ChEBI" id="CHEBI:48828"/>
    </ligand>
</feature>
<organism evidence="3 4">
    <name type="scientific">SAR324 cluster bacterium</name>
    <dbReference type="NCBI Taxonomy" id="2024889"/>
    <lineage>
        <taxon>Bacteria</taxon>
        <taxon>Deltaproteobacteria</taxon>
        <taxon>SAR324 cluster</taxon>
    </lineage>
</organism>
<evidence type="ECO:0000256" key="1">
    <source>
        <dbReference type="PIRSR" id="PIRSR033579-1"/>
    </source>
</evidence>